<dbReference type="EMBL" id="JBHUEM010000052">
    <property type="protein sequence ID" value="MFD1738963.1"/>
    <property type="molecule type" value="Genomic_DNA"/>
</dbReference>
<sequence length="603" mass="67284">MPDWSYHTLFKPVLHKLPVKVGREFIHRGMSTIASFLGGRAFIEFLGHMKNSHHLEQHLFGISFRSPVGLSGRIDPQLSGLKAFQHLGFGFIEVGPLSLRGVEHEPTPILHKKSERIDFDPSFSLSVRKAKAQLDTLKKKEVPLLLKLEGTGPERIKLIEELRPYADAFILNGDCEKGIDRKEIKRHTRNIPVLLSYQASSSVFEAIQDLRNIDGIVIEESGTIKNFKGFIQAVKAKVGPTIPIIASGGIQHPKDALALLQSGASLVFVSSGYVFSGPGLPKRINELILDSKKIEPPHIQGWIWYWLFGLMIFLGGLLALLFSMSVVILPYDESFLGLVRREIIEFNSNILYFMAHDRMTLAGTMISGGFLYMQLAKYGVKKGLHWARKAINIAAITGFLGILLFIGYGYFDWLHGVFWLILLPFFILGFFKTKHATQSPSGKNLFNTTIWKRSLYGQLAFVILGFSLLLGGLIISFIGVTTVFVPTDISYLCITPEALNEYNQRLIPVIAHDRAGFGSALVSVGALVLMISLWGIRQGEKWIWWTLTLGAIPAFLSGLITHYVIGYTDFGHLQPAYFALLLYVIGCFYTAPFLVGTNQGKKL</sequence>
<keyword evidence="4" id="KW-0288">FMN</keyword>
<dbReference type="Pfam" id="PF01180">
    <property type="entry name" value="DHO_dh"/>
    <property type="match status" value="1"/>
</dbReference>
<dbReference type="Proteomes" id="UP001597214">
    <property type="component" value="Unassembled WGS sequence"/>
</dbReference>
<evidence type="ECO:0000256" key="4">
    <source>
        <dbReference type="ARBA" id="ARBA00022643"/>
    </source>
</evidence>
<feature type="transmembrane region" description="Helical" evidence="7">
    <location>
        <begin position="417"/>
        <end position="434"/>
    </location>
</feature>
<proteinExistence type="predicted"/>
<dbReference type="Gene3D" id="3.20.20.70">
    <property type="entry name" value="Aldolase class I"/>
    <property type="match status" value="2"/>
</dbReference>
<feature type="transmembrane region" description="Helical" evidence="7">
    <location>
        <begin position="393"/>
        <end position="411"/>
    </location>
</feature>
<evidence type="ECO:0000256" key="2">
    <source>
        <dbReference type="ARBA" id="ARBA00004725"/>
    </source>
</evidence>
<comment type="cofactor">
    <cofactor evidence="1">
        <name>FMN</name>
        <dbReference type="ChEBI" id="CHEBI:58210"/>
    </cofactor>
</comment>
<feature type="domain" description="Dihydroorotate dehydrogenase catalytic" evidence="8">
    <location>
        <begin position="230"/>
        <end position="287"/>
    </location>
</feature>
<gene>
    <name evidence="9" type="ORF">ACFSCX_20840</name>
</gene>
<keyword evidence="7" id="KW-0812">Transmembrane</keyword>
<reference evidence="10" key="1">
    <citation type="journal article" date="2019" name="Int. J. Syst. Evol. Microbiol.">
        <title>The Global Catalogue of Microorganisms (GCM) 10K type strain sequencing project: providing services to taxonomists for standard genome sequencing and annotation.</title>
        <authorList>
            <consortium name="The Broad Institute Genomics Platform"/>
            <consortium name="The Broad Institute Genome Sequencing Center for Infectious Disease"/>
            <person name="Wu L."/>
            <person name="Ma J."/>
        </authorList>
    </citation>
    <scope>NUCLEOTIDE SEQUENCE [LARGE SCALE GENOMIC DNA]</scope>
    <source>
        <strain evidence="10">CCUG 49339</strain>
    </source>
</reference>
<dbReference type="InterPro" id="IPR013785">
    <property type="entry name" value="Aldolase_TIM"/>
</dbReference>
<dbReference type="RefSeq" id="WP_377930190.1">
    <property type="nucleotide sequence ID" value="NZ_JBHUEM010000052.1"/>
</dbReference>
<keyword evidence="6" id="KW-0560">Oxidoreductase</keyword>
<keyword evidence="7" id="KW-1133">Transmembrane helix</keyword>
<keyword evidence="3" id="KW-0285">Flavoprotein</keyword>
<dbReference type="SUPFAM" id="SSF51395">
    <property type="entry name" value="FMN-linked oxidoreductases"/>
    <property type="match status" value="1"/>
</dbReference>
<evidence type="ECO:0000256" key="1">
    <source>
        <dbReference type="ARBA" id="ARBA00001917"/>
    </source>
</evidence>
<feature type="transmembrane region" description="Helical" evidence="7">
    <location>
        <begin position="577"/>
        <end position="595"/>
    </location>
</feature>
<comment type="pathway">
    <text evidence="2">Pyrimidine metabolism; UMP biosynthesis via de novo pathway.</text>
</comment>
<evidence type="ECO:0000256" key="3">
    <source>
        <dbReference type="ARBA" id="ARBA00022630"/>
    </source>
</evidence>
<keyword evidence="10" id="KW-1185">Reference proteome</keyword>
<evidence type="ECO:0000259" key="8">
    <source>
        <dbReference type="Pfam" id="PF01180"/>
    </source>
</evidence>
<dbReference type="PANTHER" id="PTHR48109">
    <property type="entry name" value="DIHYDROOROTATE DEHYDROGENASE (QUINONE), MITOCHONDRIAL-RELATED"/>
    <property type="match status" value="1"/>
</dbReference>
<evidence type="ECO:0000313" key="10">
    <source>
        <dbReference type="Proteomes" id="UP001597214"/>
    </source>
</evidence>
<keyword evidence="5" id="KW-0665">Pyrimidine biosynthesis</keyword>
<dbReference type="InterPro" id="IPR050074">
    <property type="entry name" value="DHO_dehydrogenase"/>
</dbReference>
<evidence type="ECO:0000256" key="6">
    <source>
        <dbReference type="ARBA" id="ARBA00023002"/>
    </source>
</evidence>
<feature type="transmembrane region" description="Helical" evidence="7">
    <location>
        <begin position="515"/>
        <end position="536"/>
    </location>
</feature>
<dbReference type="PANTHER" id="PTHR48109:SF4">
    <property type="entry name" value="DIHYDROOROTATE DEHYDROGENASE (QUINONE), MITOCHONDRIAL"/>
    <property type="match status" value="1"/>
</dbReference>
<evidence type="ECO:0000256" key="5">
    <source>
        <dbReference type="ARBA" id="ARBA00022975"/>
    </source>
</evidence>
<keyword evidence="7" id="KW-0472">Membrane</keyword>
<feature type="transmembrane region" description="Helical" evidence="7">
    <location>
        <begin position="302"/>
        <end position="330"/>
    </location>
</feature>
<feature type="transmembrane region" description="Helical" evidence="7">
    <location>
        <begin position="543"/>
        <end position="565"/>
    </location>
</feature>
<evidence type="ECO:0000256" key="7">
    <source>
        <dbReference type="SAM" id="Phobius"/>
    </source>
</evidence>
<evidence type="ECO:0000313" key="9">
    <source>
        <dbReference type="EMBL" id="MFD1738963.1"/>
    </source>
</evidence>
<accession>A0ABW4LV73</accession>
<comment type="caution">
    <text evidence="9">The sequence shown here is derived from an EMBL/GenBank/DDBJ whole genome shotgun (WGS) entry which is preliminary data.</text>
</comment>
<feature type="transmembrane region" description="Helical" evidence="7">
    <location>
        <begin position="455"/>
        <end position="478"/>
    </location>
</feature>
<name>A0ABW4LV73_9BACI</name>
<organism evidence="9 10">
    <name type="scientific">Bacillus salitolerans</name>
    <dbReference type="NCBI Taxonomy" id="1437434"/>
    <lineage>
        <taxon>Bacteria</taxon>
        <taxon>Bacillati</taxon>
        <taxon>Bacillota</taxon>
        <taxon>Bacilli</taxon>
        <taxon>Bacillales</taxon>
        <taxon>Bacillaceae</taxon>
        <taxon>Bacillus</taxon>
    </lineage>
</organism>
<protein>
    <submittedName>
        <fullName evidence="9">Dihydroorotate dehydrogenase</fullName>
    </submittedName>
</protein>
<dbReference type="InterPro" id="IPR005720">
    <property type="entry name" value="Dihydroorotate_DH_cat"/>
</dbReference>